<keyword evidence="2" id="KW-1185">Reference proteome</keyword>
<accession>A0A9D4F9H0</accession>
<protein>
    <submittedName>
        <fullName evidence="1">Uncharacterized protein</fullName>
    </submittedName>
</protein>
<evidence type="ECO:0000313" key="1">
    <source>
        <dbReference type="EMBL" id="KAH3791747.1"/>
    </source>
</evidence>
<organism evidence="1 2">
    <name type="scientific">Dreissena polymorpha</name>
    <name type="common">Zebra mussel</name>
    <name type="synonym">Mytilus polymorpha</name>
    <dbReference type="NCBI Taxonomy" id="45954"/>
    <lineage>
        <taxon>Eukaryota</taxon>
        <taxon>Metazoa</taxon>
        <taxon>Spiralia</taxon>
        <taxon>Lophotrochozoa</taxon>
        <taxon>Mollusca</taxon>
        <taxon>Bivalvia</taxon>
        <taxon>Autobranchia</taxon>
        <taxon>Heteroconchia</taxon>
        <taxon>Euheterodonta</taxon>
        <taxon>Imparidentia</taxon>
        <taxon>Neoheterodontei</taxon>
        <taxon>Myida</taxon>
        <taxon>Dreissenoidea</taxon>
        <taxon>Dreissenidae</taxon>
        <taxon>Dreissena</taxon>
    </lineage>
</organism>
<dbReference type="EMBL" id="JAIWYP010000007">
    <property type="protein sequence ID" value="KAH3791747.1"/>
    <property type="molecule type" value="Genomic_DNA"/>
</dbReference>
<proteinExistence type="predicted"/>
<name>A0A9D4F9H0_DREPO</name>
<dbReference type="Proteomes" id="UP000828390">
    <property type="component" value="Unassembled WGS sequence"/>
</dbReference>
<reference evidence="1" key="2">
    <citation type="submission" date="2020-11" db="EMBL/GenBank/DDBJ databases">
        <authorList>
            <person name="McCartney M.A."/>
            <person name="Auch B."/>
            <person name="Kono T."/>
            <person name="Mallez S."/>
            <person name="Becker A."/>
            <person name="Gohl D.M."/>
            <person name="Silverstein K.A.T."/>
            <person name="Koren S."/>
            <person name="Bechman K.B."/>
            <person name="Herman A."/>
            <person name="Abrahante J.E."/>
            <person name="Garbe J."/>
        </authorList>
    </citation>
    <scope>NUCLEOTIDE SEQUENCE</scope>
    <source>
        <strain evidence="1">Duluth1</strain>
        <tissue evidence="1">Whole animal</tissue>
    </source>
</reference>
<dbReference type="AlphaFoldDB" id="A0A9D4F9H0"/>
<sequence>MSIVHFRLCLEFEAKGGGYLKSIDTGSSTSGTVPYTKVVKQRAVCYRYDNAPPEHCAHLGRCLQEPLEISNRISRIGLTRLSFSGWTDPVPSRGPNHTASSIESFEIIVNEVTTSKEILKVDYSKHIFSTRVNVSTNHVQLNLTADSPRLYCITLEVKDVADNVRQTRRFILYDNTSYIEAQNEKSFRFDSASQETNFTWQTHHNSICLSWKEYFVNKFYLNNKLLNAIEPHPSVPITGVYEQLTGLLPVSGTPNVHGIIQYNISWKVRNGEFGPEHIVPNFQSQNFCIGLNVSDGQAYVFNVRPIDIVNNTFNESRIVYIDRTPPFVSNVTLTFDNYKINYLKPVMEAARLVVKLHAFDPHNGLEEIRWVFETEKTSSLHDSVSIRYTGSADIVNINICFLNKF</sequence>
<gene>
    <name evidence="1" type="ORF">DPMN_145237</name>
</gene>
<evidence type="ECO:0000313" key="2">
    <source>
        <dbReference type="Proteomes" id="UP000828390"/>
    </source>
</evidence>
<reference evidence="1" key="1">
    <citation type="journal article" date="2019" name="bioRxiv">
        <title>The Genome of the Zebra Mussel, Dreissena polymorpha: A Resource for Invasive Species Research.</title>
        <authorList>
            <person name="McCartney M.A."/>
            <person name="Auch B."/>
            <person name="Kono T."/>
            <person name="Mallez S."/>
            <person name="Zhang Y."/>
            <person name="Obille A."/>
            <person name="Becker A."/>
            <person name="Abrahante J.E."/>
            <person name="Garbe J."/>
            <person name="Badalamenti J.P."/>
            <person name="Herman A."/>
            <person name="Mangelson H."/>
            <person name="Liachko I."/>
            <person name="Sullivan S."/>
            <person name="Sone E.D."/>
            <person name="Koren S."/>
            <person name="Silverstein K.A.T."/>
            <person name="Beckman K.B."/>
            <person name="Gohl D.M."/>
        </authorList>
    </citation>
    <scope>NUCLEOTIDE SEQUENCE</scope>
    <source>
        <strain evidence="1">Duluth1</strain>
        <tissue evidence="1">Whole animal</tissue>
    </source>
</reference>
<comment type="caution">
    <text evidence="1">The sequence shown here is derived from an EMBL/GenBank/DDBJ whole genome shotgun (WGS) entry which is preliminary data.</text>
</comment>